<gene>
    <name evidence="4" type="ORF">CRECT_1364</name>
</gene>
<evidence type="ECO:0000313" key="4">
    <source>
        <dbReference type="EMBL" id="QCD47018.1"/>
    </source>
</evidence>
<dbReference type="GO" id="GO:0005737">
    <property type="term" value="C:cytoplasm"/>
    <property type="evidence" value="ECO:0007669"/>
    <property type="project" value="TreeGrafter"/>
</dbReference>
<dbReference type="Proteomes" id="UP000502377">
    <property type="component" value="Chromosome"/>
</dbReference>
<dbReference type="AlphaFoldDB" id="A0A6G5QMT0"/>
<dbReference type="GO" id="GO:0071713">
    <property type="term" value="F:para-aminobenzoyl-glutamate hydrolase activity"/>
    <property type="evidence" value="ECO:0007669"/>
    <property type="project" value="TreeGrafter"/>
</dbReference>
<feature type="binding site" evidence="2">
    <location>
        <position position="186"/>
    </location>
    <ligand>
        <name>Mn(2+)</name>
        <dbReference type="ChEBI" id="CHEBI:29035"/>
        <label>2</label>
    </ligand>
</feature>
<dbReference type="SUPFAM" id="SSF53187">
    <property type="entry name" value="Zn-dependent exopeptidases"/>
    <property type="match status" value="1"/>
</dbReference>
<dbReference type="GO" id="GO:0016805">
    <property type="term" value="F:dipeptidase activity"/>
    <property type="evidence" value="ECO:0007669"/>
    <property type="project" value="TreeGrafter"/>
</dbReference>
<dbReference type="InterPro" id="IPR011650">
    <property type="entry name" value="Peptidase_M20_dimer"/>
</dbReference>
<name>A0A6G5QMT0_CAMRE</name>
<evidence type="ECO:0000313" key="5">
    <source>
        <dbReference type="Proteomes" id="UP000502377"/>
    </source>
</evidence>
<dbReference type="Pfam" id="PF01546">
    <property type="entry name" value="Peptidase_M20"/>
    <property type="match status" value="1"/>
</dbReference>
<feature type="binding site" evidence="2">
    <location>
        <position position="409"/>
    </location>
    <ligand>
        <name>Mn(2+)</name>
        <dbReference type="ChEBI" id="CHEBI:29035"/>
        <label>2</label>
    </ligand>
</feature>
<keyword evidence="1 4" id="KW-0378">Hydrolase</keyword>
<dbReference type="SUPFAM" id="SSF55031">
    <property type="entry name" value="Bacterial exopeptidase dimerisation domain"/>
    <property type="match status" value="1"/>
</dbReference>
<evidence type="ECO:0000256" key="1">
    <source>
        <dbReference type="ARBA" id="ARBA00022801"/>
    </source>
</evidence>
<evidence type="ECO:0000259" key="3">
    <source>
        <dbReference type="Pfam" id="PF07687"/>
    </source>
</evidence>
<dbReference type="InterPro" id="IPR017439">
    <property type="entry name" value="Amidohydrolase"/>
</dbReference>
<dbReference type="PIRSF" id="PIRSF005962">
    <property type="entry name" value="Pept_M20D_amidohydro"/>
    <property type="match status" value="1"/>
</dbReference>
<dbReference type="KEGG" id="crx:CRECT_1364"/>
<dbReference type="Gene3D" id="3.40.630.10">
    <property type="entry name" value="Zn peptidases"/>
    <property type="match status" value="2"/>
</dbReference>
<dbReference type="GO" id="GO:0046657">
    <property type="term" value="P:folic acid catabolic process"/>
    <property type="evidence" value="ECO:0007669"/>
    <property type="project" value="TreeGrafter"/>
</dbReference>
<keyword evidence="2" id="KW-0479">Metal-binding</keyword>
<comment type="cofactor">
    <cofactor evidence="2">
        <name>Mn(2+)</name>
        <dbReference type="ChEBI" id="CHEBI:29035"/>
    </cofactor>
    <text evidence="2">The Mn(2+) ion enhances activity.</text>
</comment>
<dbReference type="Pfam" id="PF07687">
    <property type="entry name" value="M20_dimer"/>
    <property type="match status" value="1"/>
</dbReference>
<dbReference type="PANTHER" id="PTHR30575">
    <property type="entry name" value="PEPTIDASE M20"/>
    <property type="match status" value="1"/>
</dbReference>
<dbReference type="PANTHER" id="PTHR30575:SF3">
    <property type="entry name" value="PEPTIDASE M20 DIMERISATION DOMAIN-CONTAINING PROTEIN"/>
    <property type="match status" value="1"/>
</dbReference>
<dbReference type="InterPro" id="IPR002933">
    <property type="entry name" value="Peptidase_M20"/>
</dbReference>
<dbReference type="NCBIfam" id="TIGR01891">
    <property type="entry name" value="amidohydrolases"/>
    <property type="match status" value="1"/>
</dbReference>
<sequence length="439" mass="47382">MDEVAAKVEALKDEMVKNRRFFHSHPETGFFTFFTTAKIASELKKLGYSLKMGREIMKPEARAGLGSKKDKEKYLERAKSLLSADEREFLPVMEDGLTGVVAELDTGRPGKTLAFRFDIDGVDVTESKDEAHRPFKEGFRADIDGITHACGHDGHITIGLAMAKLIAQNSDDFKGKFRFIFQTAEEGTRGAVPMEQAGVLDGVDYLLGGHIGFQAKTNGGIICGTNKLLATSKFDVNFTGRSAHAAGAPQEGANALLAAAQVALAMHGITRHADGVTRINVGVLRAGEGRNVIAPNGYIACETRGETTELNEFMFQKCMDIVAGVAQMYGVQYDVKLTGGTSGGDSSEEITDIYERAARQSPFIKDELIVRDLNFGACEDFAHFMHAVQKAGGKSGYLMIGTKLAAGHHNGAFDFDESALLSGTDVFLRSAYAINGKDA</sequence>
<dbReference type="InterPro" id="IPR052030">
    <property type="entry name" value="Peptidase_M20/M20A_hydrolases"/>
</dbReference>
<feature type="domain" description="Peptidase M20 dimerisation" evidence="3">
    <location>
        <begin position="234"/>
        <end position="314"/>
    </location>
</feature>
<dbReference type="GO" id="GO:0046872">
    <property type="term" value="F:metal ion binding"/>
    <property type="evidence" value="ECO:0007669"/>
    <property type="project" value="UniProtKB-KW"/>
</dbReference>
<reference evidence="4 5" key="1">
    <citation type="submission" date="2016-07" db="EMBL/GenBank/DDBJ databases">
        <title>Comparative genomics of the Campylobacter concisus group.</title>
        <authorList>
            <person name="Miller W.G."/>
            <person name="Yee E."/>
            <person name="Chapman M.H."/>
            <person name="Huynh S."/>
            <person name="Bono J.L."/>
            <person name="On S.L.W."/>
            <person name="StLeger J."/>
            <person name="Foster G."/>
            <person name="Parker C.T."/>
        </authorList>
    </citation>
    <scope>NUCLEOTIDE SEQUENCE [LARGE SCALE GENOMIC DNA]</scope>
    <source>
        <strain evidence="4 5">ATCC 33238</strain>
    </source>
</reference>
<evidence type="ECO:0000256" key="2">
    <source>
        <dbReference type="PIRSR" id="PIRSR005962-1"/>
    </source>
</evidence>
<keyword evidence="2" id="KW-0464">Manganese</keyword>
<feature type="binding site" evidence="2">
    <location>
        <position position="150"/>
    </location>
    <ligand>
        <name>Mn(2+)</name>
        <dbReference type="ChEBI" id="CHEBI:29035"/>
        <label>2</label>
    </ligand>
</feature>
<protein>
    <submittedName>
        <fullName evidence="4">Peptidase family M20/M25/M40, putative N-carbamoyl-L-amino acid amidohydrolase</fullName>
    </submittedName>
</protein>
<proteinExistence type="predicted"/>
<dbReference type="RefSeq" id="WP_002944651.1">
    <property type="nucleotide sequence ID" value="NZ_CP012543.1"/>
</dbReference>
<accession>A0A6G5QMT0</accession>
<dbReference type="EMBL" id="CP012543">
    <property type="protein sequence ID" value="QCD47018.1"/>
    <property type="molecule type" value="Genomic_DNA"/>
</dbReference>
<organism evidence="4 5">
    <name type="scientific">Campylobacter rectus</name>
    <name type="common">Wolinella recta</name>
    <dbReference type="NCBI Taxonomy" id="203"/>
    <lineage>
        <taxon>Bacteria</taxon>
        <taxon>Pseudomonadati</taxon>
        <taxon>Campylobacterota</taxon>
        <taxon>Epsilonproteobacteria</taxon>
        <taxon>Campylobacterales</taxon>
        <taxon>Campylobacteraceae</taxon>
        <taxon>Campylobacter</taxon>
    </lineage>
</organism>
<dbReference type="InterPro" id="IPR036264">
    <property type="entry name" value="Bact_exopeptidase_dim_dom"/>
</dbReference>
<feature type="binding site" evidence="2">
    <location>
        <position position="210"/>
    </location>
    <ligand>
        <name>Mn(2+)</name>
        <dbReference type="ChEBI" id="CHEBI:29035"/>
        <label>2</label>
    </ligand>
</feature>
<feature type="binding site" evidence="2">
    <location>
        <position position="152"/>
    </location>
    <ligand>
        <name>Mn(2+)</name>
        <dbReference type="ChEBI" id="CHEBI:29035"/>
        <label>2</label>
    </ligand>
</feature>